<name>A0A1X6P4L3_PORUM</name>
<keyword evidence="3" id="KW-1185">Reference proteome</keyword>
<dbReference type="EMBL" id="KV918898">
    <property type="protein sequence ID" value="OSX75583.1"/>
    <property type="molecule type" value="Genomic_DNA"/>
</dbReference>
<feature type="region of interest" description="Disordered" evidence="1">
    <location>
        <begin position="38"/>
        <end position="110"/>
    </location>
</feature>
<dbReference type="Proteomes" id="UP000218209">
    <property type="component" value="Unassembled WGS sequence"/>
</dbReference>
<sequence>MPSACCTRMSRWLRFGTEVRRRPYACYMSLFLYNPTPPSSQSLAHRPAPHSPNGRRVALRRARAAPRPHGRRRAAPRGGRHPPSWAPRPRRYGRGHPRLPPVAAPLRAAPPPPRAAAAVYARLAIRPLHRVVVRVRRGLHRSGDGRRAAVERLMGCRRRSGRCAPSLTPHHPRRRGRRDGRQVDRLAVSTPVAAPAVRRGPHARPENPSCVDGCARAPTRSHVNARRRQTD</sequence>
<proteinExistence type="predicted"/>
<evidence type="ECO:0000256" key="1">
    <source>
        <dbReference type="SAM" id="MobiDB-lite"/>
    </source>
</evidence>
<organism evidence="2 3">
    <name type="scientific">Porphyra umbilicalis</name>
    <name type="common">Purple laver</name>
    <name type="synonym">Red alga</name>
    <dbReference type="NCBI Taxonomy" id="2786"/>
    <lineage>
        <taxon>Eukaryota</taxon>
        <taxon>Rhodophyta</taxon>
        <taxon>Bangiophyceae</taxon>
        <taxon>Bangiales</taxon>
        <taxon>Bangiaceae</taxon>
        <taxon>Porphyra</taxon>
    </lineage>
</organism>
<dbReference type="AlphaFoldDB" id="A0A1X6P4L3"/>
<gene>
    <name evidence="2" type="ORF">BU14_0230s0006</name>
</gene>
<feature type="region of interest" description="Disordered" evidence="1">
    <location>
        <begin position="161"/>
        <end position="231"/>
    </location>
</feature>
<evidence type="ECO:0000313" key="3">
    <source>
        <dbReference type="Proteomes" id="UP000218209"/>
    </source>
</evidence>
<evidence type="ECO:0000313" key="2">
    <source>
        <dbReference type="EMBL" id="OSX75583.1"/>
    </source>
</evidence>
<feature type="compositionally biased region" description="Pro residues" evidence="1">
    <location>
        <begin position="98"/>
        <end position="110"/>
    </location>
</feature>
<protein>
    <submittedName>
        <fullName evidence="2">Uncharacterized protein</fullName>
    </submittedName>
</protein>
<accession>A0A1X6P4L3</accession>
<feature type="compositionally biased region" description="Basic residues" evidence="1">
    <location>
        <begin position="57"/>
        <end position="80"/>
    </location>
</feature>
<feature type="compositionally biased region" description="Basic residues" evidence="1">
    <location>
        <begin position="88"/>
        <end position="97"/>
    </location>
</feature>
<reference evidence="2 3" key="1">
    <citation type="submission" date="2017-03" db="EMBL/GenBank/DDBJ databases">
        <title>WGS assembly of Porphyra umbilicalis.</title>
        <authorList>
            <person name="Brawley S.H."/>
            <person name="Blouin N.A."/>
            <person name="Ficko-Blean E."/>
            <person name="Wheeler G.L."/>
            <person name="Lohr M."/>
            <person name="Goodson H.V."/>
            <person name="Jenkins J.W."/>
            <person name="Blaby-Haas C.E."/>
            <person name="Helliwell K.E."/>
            <person name="Chan C."/>
            <person name="Marriage T."/>
            <person name="Bhattacharya D."/>
            <person name="Klein A.S."/>
            <person name="Badis Y."/>
            <person name="Brodie J."/>
            <person name="Cao Y."/>
            <person name="Collen J."/>
            <person name="Dittami S.M."/>
            <person name="Gachon C.M."/>
            <person name="Green B.R."/>
            <person name="Karpowicz S."/>
            <person name="Kim J.W."/>
            <person name="Kudahl U."/>
            <person name="Lin S."/>
            <person name="Michel G."/>
            <person name="Mittag M."/>
            <person name="Olson B.J."/>
            <person name="Pangilinan J."/>
            <person name="Peng Y."/>
            <person name="Qiu H."/>
            <person name="Shu S."/>
            <person name="Singer J.T."/>
            <person name="Smith A.G."/>
            <person name="Sprecher B.N."/>
            <person name="Wagner V."/>
            <person name="Wang W."/>
            <person name="Wang Z.-Y."/>
            <person name="Yan J."/>
            <person name="Yarish C."/>
            <person name="Zoeuner-Riek S."/>
            <person name="Zhuang Y."/>
            <person name="Zou Y."/>
            <person name="Lindquist E.A."/>
            <person name="Grimwood J."/>
            <person name="Barry K."/>
            <person name="Rokhsar D.S."/>
            <person name="Schmutz J."/>
            <person name="Stiller J.W."/>
            <person name="Grossman A.R."/>
            <person name="Prochnik S.E."/>
        </authorList>
    </citation>
    <scope>NUCLEOTIDE SEQUENCE [LARGE SCALE GENOMIC DNA]</scope>
    <source>
        <strain evidence="2">4086291</strain>
    </source>
</reference>